<name>A0A1A9Z8K5_GLOPL</name>
<keyword evidence="2" id="KW-1185">Reference proteome</keyword>
<dbReference type="EnsemblMetazoa" id="GPAI007015-RA">
    <property type="protein sequence ID" value="GPAI007015-PA"/>
    <property type="gene ID" value="GPAI007015"/>
</dbReference>
<dbReference type="AlphaFoldDB" id="A0A1A9Z8K5"/>
<proteinExistence type="predicted"/>
<dbReference type="Proteomes" id="UP000092445">
    <property type="component" value="Unassembled WGS sequence"/>
</dbReference>
<protein>
    <submittedName>
        <fullName evidence="1">Uncharacterized protein</fullName>
    </submittedName>
</protein>
<sequence length="161" mass="18335">MTLRLDLVWRSSDCNVLQEIINESLGQLLEWSMGNSLLINSANSKTMLFGNANRSGSHLRILLGVSYIEIIDLHTCLEPSVIRSGKFKRELQRSLALYRKILVQLQDQGMRTKQTEQVVSAVYRPRCCIAGLFFVYGWWLNQCVDHAALVHIATDKLLNTI</sequence>
<evidence type="ECO:0000313" key="2">
    <source>
        <dbReference type="Proteomes" id="UP000092445"/>
    </source>
</evidence>
<dbReference type="VEuPathDB" id="VectorBase:GPAI007015"/>
<reference evidence="2" key="1">
    <citation type="submission" date="2014-03" db="EMBL/GenBank/DDBJ databases">
        <authorList>
            <person name="Aksoy S."/>
            <person name="Warren W."/>
            <person name="Wilson R.K."/>
        </authorList>
    </citation>
    <scope>NUCLEOTIDE SEQUENCE [LARGE SCALE GENOMIC DNA]</scope>
    <source>
        <strain evidence="2">IAEA</strain>
    </source>
</reference>
<accession>A0A1A9Z8K5</accession>
<organism evidence="1 2">
    <name type="scientific">Glossina pallidipes</name>
    <name type="common">Tsetse fly</name>
    <dbReference type="NCBI Taxonomy" id="7398"/>
    <lineage>
        <taxon>Eukaryota</taxon>
        <taxon>Metazoa</taxon>
        <taxon>Ecdysozoa</taxon>
        <taxon>Arthropoda</taxon>
        <taxon>Hexapoda</taxon>
        <taxon>Insecta</taxon>
        <taxon>Pterygota</taxon>
        <taxon>Neoptera</taxon>
        <taxon>Endopterygota</taxon>
        <taxon>Diptera</taxon>
        <taxon>Brachycera</taxon>
        <taxon>Muscomorpha</taxon>
        <taxon>Hippoboscoidea</taxon>
        <taxon>Glossinidae</taxon>
        <taxon>Glossina</taxon>
    </lineage>
</organism>
<evidence type="ECO:0000313" key="1">
    <source>
        <dbReference type="EnsemblMetazoa" id="GPAI007015-PA"/>
    </source>
</evidence>
<reference evidence="1" key="2">
    <citation type="submission" date="2020-05" db="UniProtKB">
        <authorList>
            <consortium name="EnsemblMetazoa"/>
        </authorList>
    </citation>
    <scope>IDENTIFICATION</scope>
    <source>
        <strain evidence="1">IAEA</strain>
    </source>
</reference>